<dbReference type="Proteomes" id="UP000782610">
    <property type="component" value="Unassembled WGS sequence"/>
</dbReference>
<dbReference type="PANTHER" id="PTHR42949">
    <property type="entry name" value="ANAEROBIC GLYCEROL-3-PHOSPHATE DEHYDROGENASE SUBUNIT B"/>
    <property type="match status" value="1"/>
</dbReference>
<sequence>MKFGPDVLIVGAGPAGLAAAARLARLGVDDVLVVDREPQGGGMPRFCAHPTFGLTDFWRPMSGPSYAAAWRKRVDPGKVMTSTTITRIGRNGEVSAATAEGELTLTPKRILLATGIRERSRSARLVSGDRPRNVLTTGALQRLVSAGTQLPFRRPVIVGTELVAFSALLMLREHGVVPVAMLERQSRIVTWRPGDVVAGTIFHTPVLCNHRLVSINATPQDASRLESVTVQTATGQRDILCDAVIFTGEFTPEASLLGELPELLLPGSGGPSVDQDWRTESPMIFAAGNILRSVETAAWSAREGAAAASAIAADLGGRPSGRRIPIEVSGAVASVVPSAISVPASRLGALQMQARMKTTAHGHFSLSADGTEVWRSRRLTALRERRYGLTRTLPELAKVTGLTLSFIGAD</sequence>
<dbReference type="PANTHER" id="PTHR42949:SF3">
    <property type="entry name" value="ANAEROBIC GLYCEROL-3-PHOSPHATE DEHYDROGENASE SUBUNIT B"/>
    <property type="match status" value="1"/>
</dbReference>
<accession>A0A933KZS4</accession>
<dbReference type="EMBL" id="JACRAF010000018">
    <property type="protein sequence ID" value="MBI4921328.1"/>
    <property type="molecule type" value="Genomic_DNA"/>
</dbReference>
<organism evidence="3 4">
    <name type="scientific">Devosia nanyangense</name>
    <dbReference type="NCBI Taxonomy" id="1228055"/>
    <lineage>
        <taxon>Bacteria</taxon>
        <taxon>Pseudomonadati</taxon>
        <taxon>Pseudomonadota</taxon>
        <taxon>Alphaproteobacteria</taxon>
        <taxon>Hyphomicrobiales</taxon>
        <taxon>Devosiaceae</taxon>
        <taxon>Devosia</taxon>
    </lineage>
</organism>
<comment type="caution">
    <text evidence="3">The sequence shown here is derived from an EMBL/GenBank/DDBJ whole genome shotgun (WGS) entry which is preliminary data.</text>
</comment>
<dbReference type="InterPro" id="IPR036188">
    <property type="entry name" value="FAD/NAD-bd_sf"/>
</dbReference>
<proteinExistence type="predicted"/>
<dbReference type="AlphaFoldDB" id="A0A933KZS4"/>
<dbReference type="PRINTS" id="PR00368">
    <property type="entry name" value="FADPNR"/>
</dbReference>
<dbReference type="InterPro" id="IPR051691">
    <property type="entry name" value="Metab_Enz_Cyan_OpOx_G3PDH"/>
</dbReference>
<dbReference type="InterPro" id="IPR023753">
    <property type="entry name" value="FAD/NAD-binding_dom"/>
</dbReference>
<dbReference type="Pfam" id="PF07992">
    <property type="entry name" value="Pyr_redox_2"/>
    <property type="match status" value="1"/>
</dbReference>
<evidence type="ECO:0000313" key="4">
    <source>
        <dbReference type="Proteomes" id="UP000782610"/>
    </source>
</evidence>
<reference evidence="3" key="1">
    <citation type="submission" date="2020-07" db="EMBL/GenBank/DDBJ databases">
        <title>Huge and variable diversity of episymbiotic CPR bacteria and DPANN archaea in groundwater ecosystems.</title>
        <authorList>
            <person name="He C.Y."/>
            <person name="Keren R."/>
            <person name="Whittaker M."/>
            <person name="Farag I.F."/>
            <person name="Doudna J."/>
            <person name="Cate J.H.D."/>
            <person name="Banfield J.F."/>
        </authorList>
    </citation>
    <scope>NUCLEOTIDE SEQUENCE</scope>
    <source>
        <strain evidence="3">NC_groundwater_1586_Pr3_B-0.1um_66_15</strain>
    </source>
</reference>
<evidence type="ECO:0000256" key="1">
    <source>
        <dbReference type="ARBA" id="ARBA00023002"/>
    </source>
</evidence>
<evidence type="ECO:0000313" key="3">
    <source>
        <dbReference type="EMBL" id="MBI4921328.1"/>
    </source>
</evidence>
<dbReference type="SUPFAM" id="SSF51905">
    <property type="entry name" value="FAD/NAD(P)-binding domain"/>
    <property type="match status" value="1"/>
</dbReference>
<gene>
    <name evidence="3" type="ORF">HY834_06225</name>
</gene>
<evidence type="ECO:0000259" key="2">
    <source>
        <dbReference type="Pfam" id="PF07992"/>
    </source>
</evidence>
<keyword evidence="1" id="KW-0560">Oxidoreductase</keyword>
<name>A0A933KZS4_9HYPH</name>
<dbReference type="GO" id="GO:0016491">
    <property type="term" value="F:oxidoreductase activity"/>
    <property type="evidence" value="ECO:0007669"/>
    <property type="project" value="UniProtKB-KW"/>
</dbReference>
<protein>
    <submittedName>
        <fullName evidence="3">FAD-dependent oxidoreductase</fullName>
    </submittedName>
</protein>
<feature type="domain" description="FAD/NAD(P)-binding" evidence="2">
    <location>
        <begin position="6"/>
        <end position="304"/>
    </location>
</feature>
<dbReference type="PRINTS" id="PR00469">
    <property type="entry name" value="PNDRDTASEII"/>
</dbReference>
<dbReference type="Gene3D" id="3.50.50.60">
    <property type="entry name" value="FAD/NAD(P)-binding domain"/>
    <property type="match status" value="2"/>
</dbReference>